<dbReference type="EMBL" id="CP032095">
    <property type="protein sequence ID" value="AXY03686.1"/>
    <property type="molecule type" value="Genomic_DNA"/>
</dbReference>
<protein>
    <submittedName>
        <fullName evidence="2">CoA transferase subunit A</fullName>
    </submittedName>
</protein>
<sequence length="291" mass="32344">MNKEMTIQQMVDALEDGMTIGIGGWGPRRKPMALIRAILNSDVKDLTVVAYGGADVGMLCAAGKVKKLIFAFVSLDFIPLEPYFRQARQSGELEVMEIDEGMMLLGLRAAAWGCPYIPTALGLGTDVLTVNPELKCIDSPYDDKEWVAMPALKLDVALVHVDRADRRGVCQIKGPDHYMDDWFTRAADKTFVSCEEIVDSSEFYSEEESRYVLWERSQTTGVIEIPGGAHPTSCAPLYGFDTAHFKEYSAFARDGGFDGYYSKYIQDLDEQGYQTQVGGLESIRQLALPVY</sequence>
<dbReference type="SMART" id="SM00882">
    <property type="entry name" value="CoA_trans"/>
    <property type="match status" value="1"/>
</dbReference>
<gene>
    <name evidence="2" type="ORF">D1115_22665</name>
</gene>
<dbReference type="PANTHER" id="PTHR13707:SF60">
    <property type="entry name" value="ACETATE COA-TRANSFERASE SUBUNIT ALPHA"/>
    <property type="match status" value="1"/>
</dbReference>
<dbReference type="Gene3D" id="3.40.1080.10">
    <property type="entry name" value="Glutaconate Coenzyme A-transferase"/>
    <property type="match status" value="1"/>
</dbReference>
<dbReference type="SUPFAM" id="SSF100950">
    <property type="entry name" value="NagB/RpiA/CoA transferase-like"/>
    <property type="match status" value="1"/>
</dbReference>
<dbReference type="RefSeq" id="WP_128813566.1">
    <property type="nucleotide sequence ID" value="NZ_CP032095.1"/>
</dbReference>
<dbReference type="Gene3D" id="3.30.30.40">
    <property type="match status" value="1"/>
</dbReference>
<keyword evidence="2" id="KW-0614">Plasmid</keyword>
<dbReference type="Proteomes" id="UP000262832">
    <property type="component" value="Plasmid pVa1"/>
</dbReference>
<proteinExistence type="predicted"/>
<dbReference type="InterPro" id="IPR037171">
    <property type="entry name" value="NagB/RpiA_transferase-like"/>
</dbReference>
<dbReference type="InterPro" id="IPR004165">
    <property type="entry name" value="CoA_trans_fam_I"/>
</dbReference>
<evidence type="ECO:0000256" key="1">
    <source>
        <dbReference type="ARBA" id="ARBA00022679"/>
    </source>
</evidence>
<keyword evidence="3" id="KW-1185">Reference proteome</keyword>
<dbReference type="Pfam" id="PF01144">
    <property type="entry name" value="CoA_trans"/>
    <property type="match status" value="1"/>
</dbReference>
<accession>A0ABM6Z0C9</accession>
<organism evidence="2 3">
    <name type="scientific">Vibrio alfacsensis</name>
    <dbReference type="NCBI Taxonomy" id="1074311"/>
    <lineage>
        <taxon>Bacteria</taxon>
        <taxon>Pseudomonadati</taxon>
        <taxon>Pseudomonadota</taxon>
        <taxon>Gammaproteobacteria</taxon>
        <taxon>Vibrionales</taxon>
        <taxon>Vibrionaceae</taxon>
        <taxon>Vibrio</taxon>
    </lineage>
</organism>
<dbReference type="GO" id="GO:0016740">
    <property type="term" value="F:transferase activity"/>
    <property type="evidence" value="ECO:0007669"/>
    <property type="project" value="UniProtKB-KW"/>
</dbReference>
<name>A0ABM6Z0C9_9VIBR</name>
<evidence type="ECO:0000313" key="3">
    <source>
        <dbReference type="Proteomes" id="UP000262832"/>
    </source>
</evidence>
<dbReference type="PANTHER" id="PTHR13707">
    <property type="entry name" value="KETOACID-COENZYME A TRANSFERASE"/>
    <property type="match status" value="1"/>
</dbReference>
<keyword evidence="1 2" id="KW-0808">Transferase</keyword>
<geneLocation type="plasmid" evidence="3">
    <name>pva1</name>
</geneLocation>
<evidence type="ECO:0000313" key="2">
    <source>
        <dbReference type="EMBL" id="AXY03686.1"/>
    </source>
</evidence>
<reference evidence="2 3" key="1">
    <citation type="submission" date="2018-08" db="EMBL/GenBank/DDBJ databases">
        <title>Genomic taxonomy of the Vibrionaceae family.</title>
        <authorList>
            <person name="Gomez-Gil B."/>
            <person name="Tanaka M."/>
            <person name="Sawabe T."/>
            <person name="Enciso-Ibarra K."/>
        </authorList>
    </citation>
    <scope>NUCLEOTIDE SEQUENCE [LARGE SCALE GENOMIC DNA]</scope>
    <source>
        <strain evidence="2 3">CAIM 1831</strain>
        <plasmid evidence="3">pva1</plasmid>
    </source>
</reference>